<protein>
    <submittedName>
        <fullName evidence="1">DUF3244 domain-containing protein</fullName>
    </submittedName>
</protein>
<evidence type="ECO:0000313" key="1">
    <source>
        <dbReference type="EMBL" id="MDE8697157.1"/>
    </source>
</evidence>
<dbReference type="RefSeq" id="WP_149924576.1">
    <property type="nucleotide sequence ID" value="NZ_CAXKYC010000042.1"/>
</dbReference>
<dbReference type="EMBL" id="JARFID010000037">
    <property type="protein sequence ID" value="MDE8697157.1"/>
    <property type="molecule type" value="Genomic_DNA"/>
</dbReference>
<organism evidence="1 2">
    <name type="scientific">Bacteroides cellulosilyticus</name>
    <dbReference type="NCBI Taxonomy" id="246787"/>
    <lineage>
        <taxon>Bacteria</taxon>
        <taxon>Pseudomonadati</taxon>
        <taxon>Bacteroidota</taxon>
        <taxon>Bacteroidia</taxon>
        <taxon>Bacteroidales</taxon>
        <taxon>Bacteroidaceae</taxon>
        <taxon>Bacteroides</taxon>
    </lineage>
</organism>
<dbReference type="AlphaFoldDB" id="A0AAW6MC31"/>
<proteinExistence type="predicted"/>
<name>A0AAW6MC31_9BACE</name>
<dbReference type="InterPro" id="IPR021638">
    <property type="entry name" value="DUF3244"/>
</dbReference>
<dbReference type="Pfam" id="PF11589">
    <property type="entry name" value="DUF3244"/>
    <property type="match status" value="1"/>
</dbReference>
<comment type="caution">
    <text evidence="1">The sequence shown here is derived from an EMBL/GenBank/DDBJ whole genome shotgun (WGS) entry which is preliminary data.</text>
</comment>
<reference evidence="1" key="1">
    <citation type="submission" date="2023-03" db="EMBL/GenBank/DDBJ databases">
        <title>DFI Biobank Strains.</title>
        <authorList>
            <person name="Mostad J."/>
            <person name="Paddock L."/>
            <person name="Medina S."/>
            <person name="Waligurski E."/>
            <person name="Barat B."/>
            <person name="Smith R."/>
            <person name="Burgo V."/>
            <person name="Metcalfe C."/>
            <person name="Woodson C."/>
            <person name="Sundararajan A."/>
            <person name="Ramaswamy R."/>
            <person name="Lin H."/>
            <person name="Pamer E.G."/>
        </authorList>
    </citation>
    <scope>NUCLEOTIDE SEQUENCE</scope>
    <source>
        <strain evidence="1">DFI.9.5</strain>
    </source>
</reference>
<dbReference type="Proteomes" id="UP001221924">
    <property type="component" value="Unassembled WGS sequence"/>
</dbReference>
<sequence length="131" mass="14950">MLRYLFIFILLAASLLLTASAKGAIIHMIYNVAECHDPKDTNPWEQDNRSITNFPIIIQENNAIHIYSNILLNNMDITIKDSSNNIIQSVFITVVPNQPTAIKIVTTEKGDYKIELRYNQVSLYGYFSIMP</sequence>
<evidence type="ECO:0000313" key="2">
    <source>
        <dbReference type="Proteomes" id="UP001221924"/>
    </source>
</evidence>
<gene>
    <name evidence="1" type="ORF">PZH42_23920</name>
</gene>
<accession>A0AAW6MC31</accession>
<dbReference type="Gene3D" id="2.60.40.3080">
    <property type="match status" value="1"/>
</dbReference>